<dbReference type="RefSeq" id="WP_179647868.1">
    <property type="nucleotide sequence ID" value="NZ_JACBZM010000001.1"/>
</dbReference>
<feature type="transmembrane region" description="Helical" evidence="1">
    <location>
        <begin position="136"/>
        <end position="159"/>
    </location>
</feature>
<keyword evidence="1" id="KW-0472">Membrane</keyword>
<keyword evidence="1" id="KW-1133">Transmembrane helix</keyword>
<dbReference type="InterPro" id="IPR010721">
    <property type="entry name" value="UstE-like"/>
</dbReference>
<reference evidence="2 3" key="1">
    <citation type="submission" date="2020-07" db="EMBL/GenBank/DDBJ databases">
        <title>Sequencing the genomes of 1000 actinobacteria strains.</title>
        <authorList>
            <person name="Klenk H.-P."/>
        </authorList>
    </citation>
    <scope>NUCLEOTIDE SEQUENCE [LARGE SCALE GENOMIC DNA]</scope>
    <source>
        <strain evidence="2 3">DSM 15131</strain>
    </source>
</reference>
<gene>
    <name evidence="2" type="ORF">BJ993_000871</name>
</gene>
<evidence type="ECO:0000256" key="1">
    <source>
        <dbReference type="SAM" id="Phobius"/>
    </source>
</evidence>
<protein>
    <submittedName>
        <fullName evidence="2">Steroid 5-alpha reductase family enzyme</fullName>
    </submittedName>
</protein>
<accession>A0A7Y9ZEZ7</accession>
<dbReference type="Pfam" id="PF06966">
    <property type="entry name" value="DUF1295"/>
    <property type="match status" value="1"/>
</dbReference>
<comment type="caution">
    <text evidence="2">The sequence shown here is derived from an EMBL/GenBank/DDBJ whole genome shotgun (WGS) entry which is preliminary data.</text>
</comment>
<dbReference type="PANTHER" id="PTHR32251:SF23">
    <property type="entry name" value="3-OXO-5-ALPHA-STEROID 4-DEHYDROGENASE (DUF1295)"/>
    <property type="match status" value="1"/>
</dbReference>
<evidence type="ECO:0000313" key="3">
    <source>
        <dbReference type="Proteomes" id="UP000562045"/>
    </source>
</evidence>
<organism evidence="2 3">
    <name type="scientific">Nocardioides aromaticivorans</name>
    <dbReference type="NCBI Taxonomy" id="200618"/>
    <lineage>
        <taxon>Bacteria</taxon>
        <taxon>Bacillati</taxon>
        <taxon>Actinomycetota</taxon>
        <taxon>Actinomycetes</taxon>
        <taxon>Propionibacteriales</taxon>
        <taxon>Nocardioidaceae</taxon>
        <taxon>Nocardioides</taxon>
    </lineage>
</organism>
<feature type="transmembrane region" description="Helical" evidence="1">
    <location>
        <begin position="7"/>
        <end position="27"/>
    </location>
</feature>
<dbReference type="EMBL" id="JACBZM010000001">
    <property type="protein sequence ID" value="NYI43791.1"/>
    <property type="molecule type" value="Genomic_DNA"/>
</dbReference>
<feature type="transmembrane region" description="Helical" evidence="1">
    <location>
        <begin position="220"/>
        <end position="236"/>
    </location>
</feature>
<dbReference type="Gene3D" id="1.20.120.1630">
    <property type="match status" value="1"/>
</dbReference>
<keyword evidence="1" id="KW-0812">Transmembrane</keyword>
<dbReference type="GO" id="GO:0016020">
    <property type="term" value="C:membrane"/>
    <property type="evidence" value="ECO:0007669"/>
    <property type="project" value="TreeGrafter"/>
</dbReference>
<feature type="transmembrane region" description="Helical" evidence="1">
    <location>
        <begin position="171"/>
        <end position="190"/>
    </location>
</feature>
<dbReference type="AlphaFoldDB" id="A0A7Y9ZEZ7"/>
<feature type="transmembrane region" description="Helical" evidence="1">
    <location>
        <begin position="64"/>
        <end position="81"/>
    </location>
</feature>
<dbReference type="PROSITE" id="PS50244">
    <property type="entry name" value="S5A_REDUCTASE"/>
    <property type="match status" value="1"/>
</dbReference>
<dbReference type="Proteomes" id="UP000562045">
    <property type="component" value="Unassembled WGS sequence"/>
</dbReference>
<dbReference type="PANTHER" id="PTHR32251">
    <property type="entry name" value="3-OXO-5-ALPHA-STEROID 4-DEHYDROGENASE"/>
    <property type="match status" value="1"/>
</dbReference>
<feature type="transmembrane region" description="Helical" evidence="1">
    <location>
        <begin position="93"/>
        <end position="115"/>
    </location>
</feature>
<evidence type="ECO:0000313" key="2">
    <source>
        <dbReference type="EMBL" id="NYI43791.1"/>
    </source>
</evidence>
<name>A0A7Y9ZEZ7_9ACTN</name>
<proteinExistence type="predicted"/>
<sequence length="296" mass="32906">MSKTASLARVGIAYLIAFVAATLWLLAGPDTEWLWLDGLIADLIATLGVFVASRVLHNSSCYDPYWSVLPPFLVGFWLLAARDVAGVDDGRTVLLVVVVAVWAVRLTGNWLYDWPGLHHEDFRYPGVRERAGRFELLADLVGIHLVPTLIVFLGLVPAYAVLARPGEPVNWLDAVATVTGIGAAMLQLVADAQMREFIRNRQPGQAMESGLWAWSRHPNYFGEVALWWSLALFGIAGAPGDWWWLVVGGVAMTVMFQAASIPMMEKRSLERRPTYQDIIDRVPRLVPRPPRRRPAA</sequence>